<feature type="transmembrane region" description="Helical" evidence="1">
    <location>
        <begin position="91"/>
        <end position="112"/>
    </location>
</feature>
<dbReference type="Proteomes" id="UP000427769">
    <property type="component" value="Chromosome"/>
</dbReference>
<proteinExistence type="predicted"/>
<dbReference type="AlphaFoldDB" id="A0A5K7Z9K4"/>
<feature type="transmembrane region" description="Helical" evidence="1">
    <location>
        <begin position="7"/>
        <end position="28"/>
    </location>
</feature>
<gene>
    <name evidence="2" type="ORF">DSCW_59430</name>
</gene>
<dbReference type="KEGG" id="dwd:DSCW_59430"/>
<dbReference type="OrthoDB" id="582720at2"/>
<sequence length="164" mass="18041">MNKRDKIAFTIYLVVNLLGMAFGITYLACPTVMPYHHRAIGVNWEDLGPGLQVMLVNFVNFAGAAFITGSLSCLIMLLIPFRNGELWAKRAVPLVLMVFNGFCLYVSASVAIKTEASPPWPLSIAVLIVILTGYITSSGIEKPDNIGEEVLIHENRNQKEEETG</sequence>
<evidence type="ECO:0000313" key="2">
    <source>
        <dbReference type="EMBL" id="BBO78526.1"/>
    </source>
</evidence>
<evidence type="ECO:0000313" key="3">
    <source>
        <dbReference type="Proteomes" id="UP000427769"/>
    </source>
</evidence>
<keyword evidence="1" id="KW-0472">Membrane</keyword>
<feature type="transmembrane region" description="Helical" evidence="1">
    <location>
        <begin position="118"/>
        <end position="136"/>
    </location>
</feature>
<keyword evidence="1" id="KW-0812">Transmembrane</keyword>
<keyword evidence="3" id="KW-1185">Reference proteome</keyword>
<protein>
    <submittedName>
        <fullName evidence="2">Uncharacterized protein</fullName>
    </submittedName>
</protein>
<organism evidence="2 3">
    <name type="scientific">Desulfosarcina widdelii</name>
    <dbReference type="NCBI Taxonomy" id="947919"/>
    <lineage>
        <taxon>Bacteria</taxon>
        <taxon>Pseudomonadati</taxon>
        <taxon>Thermodesulfobacteriota</taxon>
        <taxon>Desulfobacteria</taxon>
        <taxon>Desulfobacterales</taxon>
        <taxon>Desulfosarcinaceae</taxon>
        <taxon>Desulfosarcina</taxon>
    </lineage>
</organism>
<keyword evidence="1" id="KW-1133">Transmembrane helix</keyword>
<accession>A0A5K7Z9K4</accession>
<evidence type="ECO:0000256" key="1">
    <source>
        <dbReference type="SAM" id="Phobius"/>
    </source>
</evidence>
<dbReference type="RefSeq" id="WP_155307150.1">
    <property type="nucleotide sequence ID" value="NZ_AP021875.1"/>
</dbReference>
<feature type="transmembrane region" description="Helical" evidence="1">
    <location>
        <begin position="58"/>
        <end position="79"/>
    </location>
</feature>
<dbReference type="EMBL" id="AP021875">
    <property type="protein sequence ID" value="BBO78526.1"/>
    <property type="molecule type" value="Genomic_DNA"/>
</dbReference>
<reference evidence="2 3" key="1">
    <citation type="submission" date="2019-11" db="EMBL/GenBank/DDBJ databases">
        <title>Comparative genomics of hydrocarbon-degrading Desulfosarcina strains.</title>
        <authorList>
            <person name="Watanabe M."/>
            <person name="Kojima H."/>
            <person name="Fukui M."/>
        </authorList>
    </citation>
    <scope>NUCLEOTIDE SEQUENCE [LARGE SCALE GENOMIC DNA]</scope>
    <source>
        <strain evidence="2 3">PP31</strain>
    </source>
</reference>
<name>A0A5K7Z9K4_9BACT</name>